<sequence>MTMKAKLKCIKVEHFEGSQRPYFQPVTADCEENKTFSKYTPVGNVDFLITNPALFGQYESGKEYYLTLTPVASDSSIPIQ</sequence>
<accession>A0A1S2VNQ9</accession>
<proteinExistence type="predicted"/>
<dbReference type="Proteomes" id="UP000181790">
    <property type="component" value="Unassembled WGS sequence"/>
</dbReference>
<reference evidence="1 2" key="1">
    <citation type="submission" date="2016-10" db="EMBL/GenBank/DDBJ databases">
        <title>Arsenicibacter rosenii gen. nov., sp. nov., an efficient arsenic-methylating bacterium isolated from an arsenic-contaminated paddy soil.</title>
        <authorList>
            <person name="Huang K."/>
        </authorList>
    </citation>
    <scope>NUCLEOTIDE SEQUENCE [LARGE SCALE GENOMIC DNA]</scope>
    <source>
        <strain evidence="1 2">SM-1</strain>
    </source>
</reference>
<name>A0A1S2VNQ9_9BACT</name>
<dbReference type="AlphaFoldDB" id="A0A1S2VNQ9"/>
<evidence type="ECO:0000313" key="1">
    <source>
        <dbReference type="EMBL" id="OIN59806.1"/>
    </source>
</evidence>
<organism evidence="1 2">
    <name type="scientific">Arsenicibacter rosenii</name>
    <dbReference type="NCBI Taxonomy" id="1750698"/>
    <lineage>
        <taxon>Bacteria</taxon>
        <taxon>Pseudomonadati</taxon>
        <taxon>Bacteroidota</taxon>
        <taxon>Cytophagia</taxon>
        <taxon>Cytophagales</taxon>
        <taxon>Spirosomataceae</taxon>
        <taxon>Arsenicibacter</taxon>
    </lineage>
</organism>
<evidence type="ECO:0000313" key="2">
    <source>
        <dbReference type="Proteomes" id="UP000181790"/>
    </source>
</evidence>
<gene>
    <name evidence="1" type="ORF">BLX24_08080</name>
</gene>
<protein>
    <submittedName>
        <fullName evidence="1">Uncharacterized protein</fullName>
    </submittedName>
</protein>
<keyword evidence="2" id="KW-1185">Reference proteome</keyword>
<comment type="caution">
    <text evidence="1">The sequence shown here is derived from an EMBL/GenBank/DDBJ whole genome shotgun (WGS) entry which is preliminary data.</text>
</comment>
<dbReference type="EMBL" id="MORL01000003">
    <property type="protein sequence ID" value="OIN59806.1"/>
    <property type="molecule type" value="Genomic_DNA"/>
</dbReference>